<dbReference type="Pfam" id="PF00356">
    <property type="entry name" value="LacI"/>
    <property type="match status" value="1"/>
</dbReference>
<keyword evidence="8" id="KW-1185">Reference proteome</keyword>
<dbReference type="InterPro" id="IPR028082">
    <property type="entry name" value="Peripla_BP_I"/>
</dbReference>
<dbReference type="EMBL" id="BAHD01000074">
    <property type="protein sequence ID" value="GAB97576.1"/>
    <property type="molecule type" value="Genomic_DNA"/>
</dbReference>
<dbReference type="SUPFAM" id="SSF47413">
    <property type="entry name" value="lambda repressor-like DNA-binding domains"/>
    <property type="match status" value="1"/>
</dbReference>
<dbReference type="GO" id="GO:0003700">
    <property type="term" value="F:DNA-binding transcription factor activity"/>
    <property type="evidence" value="ECO:0007669"/>
    <property type="project" value="TreeGrafter"/>
</dbReference>
<keyword evidence="2" id="KW-0805">Transcription regulation</keyword>
<dbReference type="SUPFAM" id="SSF53822">
    <property type="entry name" value="Periplasmic binding protein-like I"/>
    <property type="match status" value="1"/>
</dbReference>
<evidence type="ECO:0000313" key="8">
    <source>
        <dbReference type="Proteomes" id="UP000008366"/>
    </source>
</evidence>
<feature type="domain" description="HTH lacI-type" evidence="6">
    <location>
        <begin position="5"/>
        <end position="61"/>
    </location>
</feature>
<dbReference type="InterPro" id="IPR010982">
    <property type="entry name" value="Lambda_DNA-bd_dom_sf"/>
</dbReference>
<evidence type="ECO:0000256" key="5">
    <source>
        <dbReference type="SAM" id="MobiDB-lite"/>
    </source>
</evidence>
<evidence type="ECO:0000256" key="1">
    <source>
        <dbReference type="ARBA" id="ARBA00022491"/>
    </source>
</evidence>
<dbReference type="SMART" id="SM00354">
    <property type="entry name" value="HTH_LACI"/>
    <property type="match status" value="1"/>
</dbReference>
<evidence type="ECO:0000256" key="4">
    <source>
        <dbReference type="ARBA" id="ARBA00023163"/>
    </source>
</evidence>
<feature type="region of interest" description="Disordered" evidence="5">
    <location>
        <begin position="339"/>
        <end position="362"/>
    </location>
</feature>
<protein>
    <submittedName>
        <fullName evidence="7">Putative LacI family transcriptional regulator</fullName>
    </submittedName>
</protein>
<dbReference type="eggNOG" id="COG1609">
    <property type="taxonomic scope" value="Bacteria"/>
</dbReference>
<dbReference type="PANTHER" id="PTHR30146:SF148">
    <property type="entry name" value="HTH-TYPE TRANSCRIPTIONAL REPRESSOR PURR-RELATED"/>
    <property type="match status" value="1"/>
</dbReference>
<dbReference type="CDD" id="cd06288">
    <property type="entry name" value="PBP1_sucrose_transcription_regulator"/>
    <property type="match status" value="1"/>
</dbReference>
<accession>K6WUQ0</accession>
<keyword evidence="3" id="KW-0238">DNA-binding</keyword>
<dbReference type="RefSeq" id="WP_006594108.1">
    <property type="nucleotide sequence ID" value="NZ_BAHD01000074.1"/>
</dbReference>
<keyword evidence="4" id="KW-0804">Transcription</keyword>
<dbReference type="Gene3D" id="3.40.50.2300">
    <property type="match status" value="2"/>
</dbReference>
<name>K6WUQ0_9MICO</name>
<reference evidence="7 8" key="1">
    <citation type="submission" date="2012-08" db="EMBL/GenBank/DDBJ databases">
        <title>Whole genome shotgun sequence of Kineosphaera limosa NBRC 100340.</title>
        <authorList>
            <person name="Yoshida I."/>
            <person name="Isaki S."/>
            <person name="Hosoyama A."/>
            <person name="Tsuchikane K."/>
            <person name="Katsumata H."/>
            <person name="Ando Y."/>
            <person name="Ohji S."/>
            <person name="Hamada M."/>
            <person name="Tamura T."/>
            <person name="Yamazoe A."/>
            <person name="Yamazaki S."/>
            <person name="Fujita N."/>
        </authorList>
    </citation>
    <scope>NUCLEOTIDE SEQUENCE [LARGE SCALE GENOMIC DNA]</scope>
    <source>
        <strain evidence="7 8">NBRC 100340</strain>
    </source>
</reference>
<dbReference type="InterPro" id="IPR000843">
    <property type="entry name" value="HTH_LacI"/>
</dbReference>
<dbReference type="STRING" id="1184609.KILIM_074_00250"/>
<comment type="caution">
    <text evidence="7">The sequence shown here is derived from an EMBL/GenBank/DDBJ whole genome shotgun (WGS) entry which is preliminary data.</text>
</comment>
<dbReference type="Gene3D" id="1.10.260.40">
    <property type="entry name" value="lambda repressor-like DNA-binding domains"/>
    <property type="match status" value="1"/>
</dbReference>
<dbReference type="CDD" id="cd01392">
    <property type="entry name" value="HTH_LacI"/>
    <property type="match status" value="1"/>
</dbReference>
<dbReference type="PROSITE" id="PS50932">
    <property type="entry name" value="HTH_LACI_2"/>
    <property type="match status" value="1"/>
</dbReference>
<evidence type="ECO:0000256" key="2">
    <source>
        <dbReference type="ARBA" id="ARBA00023015"/>
    </source>
</evidence>
<dbReference type="PANTHER" id="PTHR30146">
    <property type="entry name" value="LACI-RELATED TRANSCRIPTIONAL REPRESSOR"/>
    <property type="match status" value="1"/>
</dbReference>
<proteinExistence type="predicted"/>
<gene>
    <name evidence="7" type="ORF">KILIM_074_00250</name>
</gene>
<evidence type="ECO:0000259" key="6">
    <source>
        <dbReference type="PROSITE" id="PS50932"/>
    </source>
</evidence>
<dbReference type="InterPro" id="IPR046335">
    <property type="entry name" value="LacI/GalR-like_sensor"/>
</dbReference>
<dbReference type="GO" id="GO:0000976">
    <property type="term" value="F:transcription cis-regulatory region binding"/>
    <property type="evidence" value="ECO:0007669"/>
    <property type="project" value="TreeGrafter"/>
</dbReference>
<dbReference type="Proteomes" id="UP000008366">
    <property type="component" value="Unassembled WGS sequence"/>
</dbReference>
<evidence type="ECO:0000256" key="3">
    <source>
        <dbReference type="ARBA" id="ARBA00023125"/>
    </source>
</evidence>
<organism evidence="7 8">
    <name type="scientific">Kineosphaera limosa NBRC 100340</name>
    <dbReference type="NCBI Taxonomy" id="1184609"/>
    <lineage>
        <taxon>Bacteria</taxon>
        <taxon>Bacillati</taxon>
        <taxon>Actinomycetota</taxon>
        <taxon>Actinomycetes</taxon>
        <taxon>Micrococcales</taxon>
        <taxon>Dermatophilaceae</taxon>
        <taxon>Kineosphaera</taxon>
    </lineage>
</organism>
<keyword evidence="1" id="KW-0678">Repressor</keyword>
<dbReference type="AlphaFoldDB" id="K6WUQ0"/>
<dbReference type="Pfam" id="PF13377">
    <property type="entry name" value="Peripla_BP_3"/>
    <property type="match status" value="1"/>
</dbReference>
<evidence type="ECO:0000313" key="7">
    <source>
        <dbReference type="EMBL" id="GAB97576.1"/>
    </source>
</evidence>
<sequence>MSNRVKAADVARLAGVSRTAVSFVLNGRAEGNISAATADRVRAAAAELGYTPDRVAQSLRLQRTNVIGLLTDGIASSPFAGRILSGAMDRAAESGFVLVVADTQGHADREVEAVEEFSRRRIDGLLYASMKLREAVQPPTTSLPLVLANCSGADPHAFVVPDNANGGKGAARHLLELGHRRIVMLGGPGDPAGEQRSGAFRAVLAHARLPGAATCVIGIGRMWSIDVGYQWTVRTFTDSRGHLRSAATRPTAVFAVNDRVATGALLALGQLGLRVPHDVSVVGFDDQEQLAAHVVPALTTFALPFRQMGEMAADRLVAAISTREPVRLAMRLPCPLVVRESTGPPPSSDSPVVGGSEIAAHR</sequence>